<feature type="compositionally biased region" description="Basic and acidic residues" evidence="1">
    <location>
        <begin position="1"/>
        <end position="11"/>
    </location>
</feature>
<gene>
    <name evidence="3" type="ORF">ZIOFF_038886</name>
</gene>
<evidence type="ECO:0000313" key="4">
    <source>
        <dbReference type="Proteomes" id="UP000734854"/>
    </source>
</evidence>
<dbReference type="EMBL" id="JACMSC010000011">
    <property type="protein sequence ID" value="KAG6499130.1"/>
    <property type="molecule type" value="Genomic_DNA"/>
</dbReference>
<organism evidence="3 4">
    <name type="scientific">Zingiber officinale</name>
    <name type="common">Ginger</name>
    <name type="synonym">Amomum zingiber</name>
    <dbReference type="NCBI Taxonomy" id="94328"/>
    <lineage>
        <taxon>Eukaryota</taxon>
        <taxon>Viridiplantae</taxon>
        <taxon>Streptophyta</taxon>
        <taxon>Embryophyta</taxon>
        <taxon>Tracheophyta</taxon>
        <taxon>Spermatophyta</taxon>
        <taxon>Magnoliopsida</taxon>
        <taxon>Liliopsida</taxon>
        <taxon>Zingiberales</taxon>
        <taxon>Zingiberaceae</taxon>
        <taxon>Zingiber</taxon>
    </lineage>
</organism>
<dbReference type="AlphaFoldDB" id="A0A8J5G0A0"/>
<dbReference type="Pfam" id="PF07223">
    <property type="entry name" value="DUF1421"/>
    <property type="match status" value="1"/>
</dbReference>
<feature type="compositionally biased region" description="Low complexity" evidence="1">
    <location>
        <begin position="318"/>
        <end position="327"/>
    </location>
</feature>
<feature type="compositionally biased region" description="Pro residues" evidence="1">
    <location>
        <begin position="275"/>
        <end position="285"/>
    </location>
</feature>
<dbReference type="Proteomes" id="UP000734854">
    <property type="component" value="Unassembled WGS sequence"/>
</dbReference>
<dbReference type="InterPro" id="IPR010820">
    <property type="entry name" value="DUF1421"/>
</dbReference>
<protein>
    <recommendedName>
        <fullName evidence="2">DUF1421 domain-containing protein</fullName>
    </recommendedName>
</protein>
<feature type="compositionally biased region" description="Polar residues" evidence="1">
    <location>
        <begin position="395"/>
        <end position="411"/>
    </location>
</feature>
<accession>A0A8J5G0A0</accession>
<feature type="domain" description="DUF1421" evidence="2">
    <location>
        <begin position="496"/>
        <end position="539"/>
    </location>
</feature>
<name>A0A8J5G0A0_ZINOF</name>
<evidence type="ECO:0000259" key="2">
    <source>
        <dbReference type="Pfam" id="PF07223"/>
    </source>
</evidence>
<comment type="caution">
    <text evidence="3">The sequence shown here is derived from an EMBL/GenBank/DDBJ whole genome shotgun (WGS) entry which is preliminary data.</text>
</comment>
<evidence type="ECO:0000256" key="1">
    <source>
        <dbReference type="SAM" id="MobiDB-lite"/>
    </source>
</evidence>
<proteinExistence type="predicted"/>
<sequence length="551" mass="59675">MNASKFMDKQIMELSGSSQPPDKFFDLINPQEEHPISTAAGGDVKKEQQHQEPEILPSYDFHPIGSFSPPTSSGGGIGGAWPTWGSVDSKLASLNLKNAGTPEPHGFAQVGHEKEKSSYDNVIGSDIDYIVKKHTDRLMDAMEGISSKLLQLDNRTHHLENSLSEIKMTIANNNGSTDGRLSQLENILREVHAGVQVLQDKQDVVEAQLHLTQLNAPKVELQYSESSKTEQPELQQQIPPPQQLIQQSYQHTVPLTQPIMLPSASVPNASLPVQPNSPLPIPPLPQSQVPSVPSFPRDPYFPSAAPQVEDPSKPFQVTAQQQQQQATAPPPPLPQTYQSSQLPQYLQPPPSHQLVHPSPQSLTLPPHSEESVHVPLPQNYPPSIRQPAPFPQHPPSQQFYGPNSSTYEPPTSKQSPGLPSFSSSYGPPGPNYSDSYVHTGFASSQSNSAGKPLPFASSVPPGGSSNYPRLPVARVLPQAAATGSGSGGSPGARVPIDDVIEKVTTMGFSKDQVRATVRKLTENGQSVDLNVVLDKLMNDGEIQPQKGWFGR</sequence>
<feature type="region of interest" description="Disordered" evidence="1">
    <location>
        <begin position="1"/>
        <end position="49"/>
    </location>
</feature>
<keyword evidence="4" id="KW-1185">Reference proteome</keyword>
<reference evidence="3 4" key="1">
    <citation type="submission" date="2020-08" db="EMBL/GenBank/DDBJ databases">
        <title>Plant Genome Project.</title>
        <authorList>
            <person name="Zhang R.-G."/>
        </authorList>
    </citation>
    <scope>NUCLEOTIDE SEQUENCE [LARGE SCALE GENOMIC DNA]</scope>
    <source>
        <tissue evidence="3">Rhizome</tissue>
    </source>
</reference>
<dbReference type="OrthoDB" id="515416at2759"/>
<feature type="compositionally biased region" description="Low complexity" evidence="1">
    <location>
        <begin position="286"/>
        <end position="295"/>
    </location>
</feature>
<dbReference type="PANTHER" id="PTHR31805">
    <property type="entry name" value="RECEPTOR-LIKE KINASE, PUTATIVE (DUF1421)-RELATED"/>
    <property type="match status" value="1"/>
</dbReference>
<feature type="compositionally biased region" description="Low complexity" evidence="1">
    <location>
        <begin position="335"/>
        <end position="345"/>
    </location>
</feature>
<feature type="region of interest" description="Disordered" evidence="1">
    <location>
        <begin position="271"/>
        <end position="462"/>
    </location>
</feature>
<dbReference type="PANTHER" id="PTHR31805:SF14">
    <property type="entry name" value="RECEPTOR-LIKE KINASE, PUTATIVE (DUF1421)-RELATED"/>
    <property type="match status" value="1"/>
</dbReference>
<evidence type="ECO:0000313" key="3">
    <source>
        <dbReference type="EMBL" id="KAG6499130.1"/>
    </source>
</evidence>
<feature type="compositionally biased region" description="Low complexity" evidence="1">
    <location>
        <begin position="412"/>
        <end position="436"/>
    </location>
</feature>